<feature type="compositionally biased region" description="Low complexity" evidence="1">
    <location>
        <begin position="872"/>
        <end position="888"/>
    </location>
</feature>
<feature type="compositionally biased region" description="Basic and acidic residues" evidence="1">
    <location>
        <begin position="179"/>
        <end position="196"/>
    </location>
</feature>
<proteinExistence type="predicted"/>
<feature type="compositionally biased region" description="Acidic residues" evidence="1">
    <location>
        <begin position="101"/>
        <end position="112"/>
    </location>
</feature>
<feature type="compositionally biased region" description="Basic and acidic residues" evidence="1">
    <location>
        <begin position="234"/>
        <end position="270"/>
    </location>
</feature>
<feature type="compositionally biased region" description="Polar residues" evidence="1">
    <location>
        <begin position="840"/>
        <end position="862"/>
    </location>
</feature>
<dbReference type="AlphaFoldDB" id="A0A0B2V3Q8"/>
<protein>
    <submittedName>
        <fullName evidence="2">Uncharacterized protein</fullName>
    </submittedName>
</protein>
<feature type="compositionally biased region" description="Basic and acidic residues" evidence="1">
    <location>
        <begin position="40"/>
        <end position="53"/>
    </location>
</feature>
<feature type="compositionally biased region" description="Low complexity" evidence="1">
    <location>
        <begin position="471"/>
        <end position="484"/>
    </location>
</feature>
<feature type="compositionally biased region" description="Pro residues" evidence="1">
    <location>
        <begin position="646"/>
        <end position="667"/>
    </location>
</feature>
<name>A0A0B2V3Q8_TOXCA</name>
<feature type="compositionally biased region" description="Pro residues" evidence="1">
    <location>
        <begin position="511"/>
        <end position="523"/>
    </location>
</feature>
<feature type="region of interest" description="Disordered" evidence="1">
    <location>
        <begin position="76"/>
        <end position="291"/>
    </location>
</feature>
<accession>A0A0B2V3Q8</accession>
<dbReference type="EMBL" id="JPKZ01002568">
    <property type="protein sequence ID" value="KHN76087.1"/>
    <property type="molecule type" value="Genomic_DNA"/>
</dbReference>
<feature type="compositionally biased region" description="Low complexity" evidence="1">
    <location>
        <begin position="201"/>
        <end position="211"/>
    </location>
</feature>
<evidence type="ECO:0000313" key="2">
    <source>
        <dbReference type="EMBL" id="KHN76087.1"/>
    </source>
</evidence>
<feature type="compositionally biased region" description="Acidic residues" evidence="1">
    <location>
        <begin position="83"/>
        <end position="92"/>
    </location>
</feature>
<evidence type="ECO:0000313" key="3">
    <source>
        <dbReference type="Proteomes" id="UP000031036"/>
    </source>
</evidence>
<feature type="compositionally biased region" description="Polar residues" evidence="1">
    <location>
        <begin position="550"/>
        <end position="559"/>
    </location>
</feature>
<feature type="compositionally biased region" description="Basic and acidic residues" evidence="1">
    <location>
        <begin position="126"/>
        <end position="143"/>
    </location>
</feature>
<sequence>MNGSHAKDVGLGGATEEVTQKENSIPASPKKFRNEASSSVERKKERNIMETDESRIAVSDEITTTDDFIVGTCKSTSVLTESSDGEQEDGEVSDGSNAALADDDGEIVDDEPMEKNRHRSIPAPPKVEEEPEITKKSAFEKLKNMKFSSRSKLADDDGEIVDDEPMEKNRHRSIPAPPKVEEEPEITKKSAFEKLKNMKFSSRSKVSVGSPSRERRDRERKDRQTSSVGRSSSPRRENDEERRLRKRRWEDHSDEDRQATRNVDRARPLRDTVSPVMRPPEPTRPVDQPSTLRQRIERIVCLSEAEVANLSDAELRSLIARMFEIDREQQRLYKGRRAQIETLQEMFMQAKDDVERLLKCLPAHMKADIPPLPSSLPIFQSEPAPVPAGVPLPAQVNGGICVPPPGSTVPSVFAPPPGVAAPASVIGASNGPAPSAVAGPGASVGAQPQPPIAYSAVNGPSAAQATQEFGPSVSQPSSSGAPSFPVAPSLLNRPPSYGMAAGMPSTNTTAAPPPFINMPPPTTVPGQQPPHYGTPVSSASFARLPPAETVPSSSSFPNLSQPPPSIVTPASGNMPPPDFSMPPPASLSSSSVLSGDSAVSASKTSVATELSSSTSSLTSSSNVVTTATVDSEPSSVAAPTAAAPSTPLPPPVNLSVPPPNFPLPPPRIGSDGLPPFSGPPPVPNTTLPPPGRGPIPQGPPPGMIVGPPPSMSSGPPPTINIPVAPPVGGPPNLSCPPPNMSCPPPNIRPPVNLGNPQSVHQMVSAIVSRSAASGQTPVEVVTELIANAYNRGAGFGPMVPSAASGPPSRMSVPPPGLGPPMPGPPPNMGGPPPMGGGSNKLPTVNLSTGAHSRNVGTVSFRSFSGPGGGQARFGNRGQQQQQSQQQRRQISDMVAIIPDEHDMPDSREHHDDSNIFLIVSDEEDSGK</sequence>
<feature type="compositionally biased region" description="Acidic residues" evidence="1">
    <location>
        <begin position="156"/>
        <end position="165"/>
    </location>
</feature>
<feature type="compositionally biased region" description="Low complexity" evidence="1">
    <location>
        <begin position="586"/>
        <end position="645"/>
    </location>
</feature>
<dbReference type="STRING" id="6265.A0A0B2V3Q8"/>
<feature type="compositionally biased region" description="Basic and acidic residues" evidence="1">
    <location>
        <begin position="212"/>
        <end position="224"/>
    </location>
</feature>
<organism evidence="2 3">
    <name type="scientific">Toxocara canis</name>
    <name type="common">Canine roundworm</name>
    <dbReference type="NCBI Taxonomy" id="6265"/>
    <lineage>
        <taxon>Eukaryota</taxon>
        <taxon>Metazoa</taxon>
        <taxon>Ecdysozoa</taxon>
        <taxon>Nematoda</taxon>
        <taxon>Chromadorea</taxon>
        <taxon>Rhabditida</taxon>
        <taxon>Spirurina</taxon>
        <taxon>Ascaridomorpha</taxon>
        <taxon>Ascaridoidea</taxon>
        <taxon>Toxocaridae</taxon>
        <taxon>Toxocara</taxon>
    </lineage>
</organism>
<reference evidence="2 3" key="1">
    <citation type="submission" date="2014-11" db="EMBL/GenBank/DDBJ databases">
        <title>Genetic blueprint of the zoonotic pathogen Toxocara canis.</title>
        <authorList>
            <person name="Zhu X.-Q."/>
            <person name="Korhonen P.K."/>
            <person name="Cai H."/>
            <person name="Young N.D."/>
            <person name="Nejsum P."/>
            <person name="von Samson-Himmelstjerna G."/>
            <person name="Boag P.R."/>
            <person name="Tan P."/>
            <person name="Li Q."/>
            <person name="Min J."/>
            <person name="Yang Y."/>
            <person name="Wang X."/>
            <person name="Fang X."/>
            <person name="Hall R.S."/>
            <person name="Hofmann A."/>
            <person name="Sternberg P.W."/>
            <person name="Jex A.R."/>
            <person name="Gasser R.B."/>
        </authorList>
    </citation>
    <scope>NUCLEOTIDE SEQUENCE [LARGE SCALE GENOMIC DNA]</scope>
    <source>
        <strain evidence="2">PN_DK_2014</strain>
    </source>
</reference>
<evidence type="ECO:0000256" key="1">
    <source>
        <dbReference type="SAM" id="MobiDB-lite"/>
    </source>
</evidence>
<feature type="compositionally biased region" description="Pro residues" evidence="1">
    <location>
        <begin position="574"/>
        <end position="585"/>
    </location>
</feature>
<feature type="region of interest" description="Disordered" evidence="1">
    <location>
        <begin position="800"/>
        <end position="927"/>
    </location>
</feature>
<dbReference type="OrthoDB" id="5819795at2759"/>
<dbReference type="Proteomes" id="UP000031036">
    <property type="component" value="Unassembled WGS sequence"/>
</dbReference>
<feature type="compositionally biased region" description="Pro residues" evidence="1">
    <location>
        <begin position="812"/>
        <end position="834"/>
    </location>
</feature>
<keyword evidence="3" id="KW-1185">Reference proteome</keyword>
<feature type="region of interest" description="Disordered" evidence="1">
    <location>
        <begin position="451"/>
        <end position="725"/>
    </location>
</feature>
<comment type="caution">
    <text evidence="2">The sequence shown here is derived from an EMBL/GenBank/DDBJ whole genome shotgun (WGS) entry which is preliminary data.</text>
</comment>
<feature type="compositionally biased region" description="Basic and acidic residues" evidence="1">
    <location>
        <begin position="898"/>
        <end position="913"/>
    </location>
</feature>
<feature type="region of interest" description="Disordered" evidence="1">
    <location>
        <begin position="1"/>
        <end position="53"/>
    </location>
</feature>
<dbReference type="OMA" id="IPDEHDH"/>
<feature type="compositionally biased region" description="Pro residues" evidence="1">
    <location>
        <begin position="676"/>
        <end position="725"/>
    </location>
</feature>
<gene>
    <name evidence="2" type="ORF">Tcan_14114</name>
</gene>